<comment type="caution">
    <text evidence="4">The sequence shown here is derived from an EMBL/GenBank/DDBJ whole genome shotgun (WGS) entry which is preliminary data.</text>
</comment>
<evidence type="ECO:0000256" key="2">
    <source>
        <dbReference type="ARBA" id="ARBA00023315"/>
    </source>
</evidence>
<dbReference type="GO" id="GO:0016747">
    <property type="term" value="F:acyltransferase activity, transferring groups other than amino-acyl groups"/>
    <property type="evidence" value="ECO:0007669"/>
    <property type="project" value="InterPro"/>
</dbReference>
<evidence type="ECO:0000256" key="1">
    <source>
        <dbReference type="ARBA" id="ARBA00022679"/>
    </source>
</evidence>
<dbReference type="PANTHER" id="PTHR43877">
    <property type="entry name" value="AMINOALKYLPHOSPHONATE N-ACETYLTRANSFERASE-RELATED-RELATED"/>
    <property type="match status" value="1"/>
</dbReference>
<dbReference type="Gene3D" id="3.40.630.30">
    <property type="match status" value="1"/>
</dbReference>
<dbReference type="PROSITE" id="PS51186">
    <property type="entry name" value="GNAT"/>
    <property type="match status" value="1"/>
</dbReference>
<evidence type="ECO:0000259" key="3">
    <source>
        <dbReference type="PROSITE" id="PS51186"/>
    </source>
</evidence>
<dbReference type="Proteomes" id="UP000662200">
    <property type="component" value="Unassembled WGS sequence"/>
</dbReference>
<name>A0A8J3BPU1_9ACTN</name>
<evidence type="ECO:0000313" key="5">
    <source>
        <dbReference type="Proteomes" id="UP000662200"/>
    </source>
</evidence>
<keyword evidence="1" id="KW-0808">Transferase</keyword>
<reference evidence="4" key="1">
    <citation type="journal article" date="2014" name="Int. J. Syst. Evol. Microbiol.">
        <title>Complete genome sequence of Corynebacterium casei LMG S-19264T (=DSM 44701T), isolated from a smear-ripened cheese.</title>
        <authorList>
            <consortium name="US DOE Joint Genome Institute (JGI-PGF)"/>
            <person name="Walter F."/>
            <person name="Albersmeier A."/>
            <person name="Kalinowski J."/>
            <person name="Ruckert C."/>
        </authorList>
    </citation>
    <scope>NUCLEOTIDE SEQUENCE</scope>
    <source>
        <strain evidence="4">JCM 3091</strain>
    </source>
</reference>
<keyword evidence="2" id="KW-0012">Acyltransferase</keyword>
<accession>A0A8J3BPU1</accession>
<dbReference type="PANTHER" id="PTHR43877:SF2">
    <property type="entry name" value="AMINOALKYLPHOSPHONATE N-ACETYLTRANSFERASE-RELATED"/>
    <property type="match status" value="1"/>
</dbReference>
<reference evidence="4" key="2">
    <citation type="submission" date="2020-09" db="EMBL/GenBank/DDBJ databases">
        <authorList>
            <person name="Sun Q."/>
            <person name="Ohkuma M."/>
        </authorList>
    </citation>
    <scope>NUCLEOTIDE SEQUENCE</scope>
    <source>
        <strain evidence="4">JCM 3091</strain>
    </source>
</reference>
<sequence length="169" mass="18775">MTVRPYRPTDHREGRHLWAELAEERARQYPLSAADGGGETARGAGFEEYLARIDLAGVWVAEDDDEGVVGLAGLVLREDAGEIWPIVVSEKWRGLGIGTALVDEVVEVARRRQMRALSVSPAVRDTAAMHCLHRAGFTAVASVELSLDLGRRQRDWHDGLELTDLPFRY</sequence>
<proteinExistence type="predicted"/>
<dbReference type="CDD" id="cd04301">
    <property type="entry name" value="NAT_SF"/>
    <property type="match status" value="1"/>
</dbReference>
<feature type="domain" description="N-acetyltransferase" evidence="3">
    <location>
        <begin position="1"/>
        <end position="169"/>
    </location>
</feature>
<gene>
    <name evidence="4" type="ORF">GCM10010124_33240</name>
</gene>
<organism evidence="4 5">
    <name type="scientific">Pilimelia terevasa</name>
    <dbReference type="NCBI Taxonomy" id="53372"/>
    <lineage>
        <taxon>Bacteria</taxon>
        <taxon>Bacillati</taxon>
        <taxon>Actinomycetota</taxon>
        <taxon>Actinomycetes</taxon>
        <taxon>Micromonosporales</taxon>
        <taxon>Micromonosporaceae</taxon>
        <taxon>Pilimelia</taxon>
    </lineage>
</organism>
<dbReference type="InterPro" id="IPR000182">
    <property type="entry name" value="GNAT_dom"/>
</dbReference>
<dbReference type="InterPro" id="IPR050832">
    <property type="entry name" value="Bact_Acetyltransf"/>
</dbReference>
<dbReference type="AlphaFoldDB" id="A0A8J3BPU1"/>
<dbReference type="SUPFAM" id="SSF55729">
    <property type="entry name" value="Acyl-CoA N-acyltransferases (Nat)"/>
    <property type="match status" value="1"/>
</dbReference>
<dbReference type="InterPro" id="IPR016181">
    <property type="entry name" value="Acyl_CoA_acyltransferase"/>
</dbReference>
<keyword evidence="5" id="KW-1185">Reference proteome</keyword>
<dbReference type="Pfam" id="PF00583">
    <property type="entry name" value="Acetyltransf_1"/>
    <property type="match status" value="1"/>
</dbReference>
<evidence type="ECO:0000313" key="4">
    <source>
        <dbReference type="EMBL" id="GGK37779.1"/>
    </source>
</evidence>
<dbReference type="EMBL" id="BMQC01000013">
    <property type="protein sequence ID" value="GGK37779.1"/>
    <property type="molecule type" value="Genomic_DNA"/>
</dbReference>
<protein>
    <recommendedName>
        <fullName evidence="3">N-acetyltransferase domain-containing protein</fullName>
    </recommendedName>
</protein>